<dbReference type="InterPro" id="IPR011055">
    <property type="entry name" value="Dup_hybrid_motif"/>
</dbReference>
<sequence length="389" mass="42652">MNTCKILINRGLTGLLMFSLLVPAFGSLADDSDNLQNQLSDVQSQMNQQLQKKNNADTAIGNIFEKLRIIQTNLDTARNEYKNISDQLLQTENKISETQVNLDKTQENLKKRQKILGNRIRDIYMHGQLDYLDVVIGAKDFNDFANRVELLERIVNSDMELIHSIAADRDTINQQKTELETERQEQVKLQADAAKKKEEIEKHKAEQQAVLDKTQNDKAAAEQAYNELEASSQHISDMLKARANAAAAANTDSDTSAPAPSGSGIFIWPVNGPITSPFGYRIHPVLGRRIFHSGIDIGVDYGTPVHAAAAGVVVEADWMGGYGNAVLIDHGNGLSTIYGHNTSLTVSAGQTVSQGQIIAYSGATGMATGPHVHFEVRLNGTPVNPMNYL</sequence>
<dbReference type="Pfam" id="PF01551">
    <property type="entry name" value="Peptidase_M23"/>
    <property type="match status" value="1"/>
</dbReference>
<feature type="compositionally biased region" description="Basic and acidic residues" evidence="3">
    <location>
        <begin position="177"/>
        <end position="186"/>
    </location>
</feature>
<feature type="chain" id="PRO_5011736207" evidence="4">
    <location>
        <begin position="30"/>
        <end position="389"/>
    </location>
</feature>
<keyword evidence="1 4" id="KW-0732">Signal</keyword>
<dbReference type="STRING" id="349095.SAMN05660299_02759"/>
<dbReference type="Pfam" id="PF24568">
    <property type="entry name" value="CC_PcsB"/>
    <property type="match status" value="1"/>
</dbReference>
<gene>
    <name evidence="7" type="ORF">SAMN05660299_02759</name>
</gene>
<dbReference type="RefSeq" id="WP_176763007.1">
    <property type="nucleotide sequence ID" value="NZ_FNHQ01000052.1"/>
</dbReference>
<dbReference type="InterPro" id="IPR050570">
    <property type="entry name" value="Cell_wall_metabolism_enzyme"/>
</dbReference>
<dbReference type="AlphaFoldDB" id="A0A1H0BL35"/>
<name>A0A1H0BL35_9FIRM</name>
<feature type="signal peptide" evidence="4">
    <location>
        <begin position="1"/>
        <end position="29"/>
    </location>
</feature>
<evidence type="ECO:0000256" key="1">
    <source>
        <dbReference type="ARBA" id="ARBA00022729"/>
    </source>
</evidence>
<keyword evidence="2" id="KW-0175">Coiled coil</keyword>
<evidence type="ECO:0000313" key="8">
    <source>
        <dbReference type="Proteomes" id="UP000199309"/>
    </source>
</evidence>
<dbReference type="EMBL" id="FNHQ01000052">
    <property type="protein sequence ID" value="SDN46379.1"/>
    <property type="molecule type" value="Genomic_DNA"/>
</dbReference>
<evidence type="ECO:0000259" key="5">
    <source>
        <dbReference type="Pfam" id="PF01551"/>
    </source>
</evidence>
<evidence type="ECO:0000313" key="7">
    <source>
        <dbReference type="EMBL" id="SDN46379.1"/>
    </source>
</evidence>
<feature type="region of interest" description="Disordered" evidence="3">
    <location>
        <begin position="177"/>
        <end position="218"/>
    </location>
</feature>
<evidence type="ECO:0000256" key="2">
    <source>
        <dbReference type="SAM" id="Coils"/>
    </source>
</evidence>
<organism evidence="7 8">
    <name type="scientific">Megasphaera paucivorans</name>
    <dbReference type="NCBI Taxonomy" id="349095"/>
    <lineage>
        <taxon>Bacteria</taxon>
        <taxon>Bacillati</taxon>
        <taxon>Bacillota</taxon>
        <taxon>Negativicutes</taxon>
        <taxon>Veillonellales</taxon>
        <taxon>Veillonellaceae</taxon>
        <taxon>Megasphaera</taxon>
    </lineage>
</organism>
<reference evidence="7 8" key="1">
    <citation type="submission" date="2016-10" db="EMBL/GenBank/DDBJ databases">
        <authorList>
            <person name="de Groot N.N."/>
        </authorList>
    </citation>
    <scope>NUCLEOTIDE SEQUENCE [LARGE SCALE GENOMIC DNA]</scope>
    <source>
        <strain evidence="7 8">DSM 16981</strain>
    </source>
</reference>
<evidence type="ECO:0000256" key="4">
    <source>
        <dbReference type="SAM" id="SignalP"/>
    </source>
</evidence>
<feature type="domain" description="M23ase beta-sheet core" evidence="5">
    <location>
        <begin position="291"/>
        <end position="385"/>
    </location>
</feature>
<feature type="coiled-coil region" evidence="2">
    <location>
        <begin position="32"/>
        <end position="108"/>
    </location>
</feature>
<dbReference type="Proteomes" id="UP000199309">
    <property type="component" value="Unassembled WGS sequence"/>
</dbReference>
<feature type="domain" description="Peptidoglycan hydrolase PcsB coiled-coil" evidence="6">
    <location>
        <begin position="103"/>
        <end position="174"/>
    </location>
</feature>
<dbReference type="SUPFAM" id="SSF51261">
    <property type="entry name" value="Duplicated hybrid motif"/>
    <property type="match status" value="1"/>
</dbReference>
<dbReference type="Gene3D" id="2.70.70.10">
    <property type="entry name" value="Glucose Permease (Domain IIA)"/>
    <property type="match status" value="1"/>
</dbReference>
<dbReference type="FunFam" id="2.70.70.10:FF:000006">
    <property type="entry name" value="M23 family peptidase"/>
    <property type="match status" value="1"/>
</dbReference>
<dbReference type="PANTHER" id="PTHR21666">
    <property type="entry name" value="PEPTIDASE-RELATED"/>
    <property type="match status" value="1"/>
</dbReference>
<feature type="compositionally biased region" description="Basic and acidic residues" evidence="3">
    <location>
        <begin position="193"/>
        <end position="206"/>
    </location>
</feature>
<dbReference type="Gene3D" id="6.10.250.3150">
    <property type="match status" value="1"/>
</dbReference>
<dbReference type="InterPro" id="IPR057309">
    <property type="entry name" value="PcsB_CC"/>
</dbReference>
<dbReference type="GO" id="GO:0004222">
    <property type="term" value="F:metalloendopeptidase activity"/>
    <property type="evidence" value="ECO:0007669"/>
    <property type="project" value="TreeGrafter"/>
</dbReference>
<dbReference type="PANTHER" id="PTHR21666:SF289">
    <property type="entry name" value="L-ALA--D-GLU ENDOPEPTIDASE"/>
    <property type="match status" value="1"/>
</dbReference>
<keyword evidence="7" id="KW-0378">Hydrolase</keyword>
<protein>
    <submittedName>
        <fullName evidence="7">Septal ring factor EnvC, activator of murein hydrolases AmiA and AmiB</fullName>
    </submittedName>
</protein>
<keyword evidence="8" id="KW-1185">Reference proteome</keyword>
<evidence type="ECO:0000256" key="3">
    <source>
        <dbReference type="SAM" id="MobiDB-lite"/>
    </source>
</evidence>
<dbReference type="CDD" id="cd12797">
    <property type="entry name" value="M23_peptidase"/>
    <property type="match status" value="1"/>
</dbReference>
<proteinExistence type="predicted"/>
<evidence type="ECO:0000259" key="6">
    <source>
        <dbReference type="Pfam" id="PF24568"/>
    </source>
</evidence>
<accession>A0A1H0BL35</accession>
<dbReference type="InterPro" id="IPR016047">
    <property type="entry name" value="M23ase_b-sheet_dom"/>
</dbReference>